<dbReference type="OrthoDB" id="5678283at2"/>
<organism evidence="3 4">
    <name type="scientific">Anditalea andensis</name>
    <dbReference type="NCBI Taxonomy" id="1048983"/>
    <lineage>
        <taxon>Bacteria</taxon>
        <taxon>Pseudomonadati</taxon>
        <taxon>Bacteroidota</taxon>
        <taxon>Cytophagia</taxon>
        <taxon>Cytophagales</taxon>
        <taxon>Cytophagaceae</taxon>
        <taxon>Anditalea</taxon>
    </lineage>
</organism>
<dbReference type="InterPro" id="IPR055377">
    <property type="entry name" value="GH3_M"/>
</dbReference>
<evidence type="ECO:0000313" key="3">
    <source>
        <dbReference type="EMBL" id="KEO75887.1"/>
    </source>
</evidence>
<dbReference type="Proteomes" id="UP000027821">
    <property type="component" value="Unassembled WGS sequence"/>
</dbReference>
<gene>
    <name evidence="3" type="ORF">EL17_22985</name>
</gene>
<feature type="domain" description="GH3 middle" evidence="1">
    <location>
        <begin position="297"/>
        <end position="363"/>
    </location>
</feature>
<accession>A0A074LPM8</accession>
<reference evidence="3 4" key="1">
    <citation type="submission" date="2014-04" db="EMBL/GenBank/DDBJ databases">
        <title>Characterization and application of a salt tolerant electro-active bacterium.</title>
        <authorList>
            <person name="Yang L."/>
            <person name="Wei S."/>
            <person name="Tay Q.X.M."/>
        </authorList>
    </citation>
    <scope>NUCLEOTIDE SEQUENCE [LARGE SCALE GENOMIC DNA]</scope>
    <source>
        <strain evidence="3 4">LY1</strain>
    </source>
</reference>
<name>A0A074LPM8_9BACT</name>
<sequence length="521" mass="59299">MAVIGEIIKKAIELGEKLNSDQSPKDAQMAVLRDLLDTAKDTAFGLYHGFDQILDSEDEDIAKTFGQKVPYHDYDSIHEKWWSKIHERHHDITWPGINEYFAVSSGTTSSSKHIPVTADMLDAIRKTGVKQIMTLSKYDLPSDFFEKQIMMLGSSTGLVENNGFFEGEISGISASRIPFWFKNFYKPGDEIASIEDWDERVLRIAKEAKDWDIGSISGIPSWIELMMKKVIEYHKVDNIHDIWPNLSVYTPGGVAFEPHRKSFEKLLAHPLTYIDTYLASEGFLAFQARPDTTAMALVLDNGIFFEFVPFKPEHMTESGAVHPDAPAFTIDQVEEGVDYILVISTVSGAWRYMIGDTVQVTDKEKAEIIITGRTKFFLNVVGSQLSVHQMDQAIEEIQNKFKVTITEFTVAAVKKNDEYIHRWYLGYDENKEGNNESEIAIALDEILQENNKNYKVARSKSLKGVETKLIPVDLFNDYNEYKKKKGGQVKFAKVMKSDAFEEWESFLKEKDASILSEEENN</sequence>
<dbReference type="PANTHER" id="PTHR31901">
    <property type="entry name" value="GH3 DOMAIN-CONTAINING PROTEIN"/>
    <property type="match status" value="1"/>
</dbReference>
<protein>
    <submittedName>
        <fullName evidence="3">GH3 auxin-responsive promoter</fullName>
    </submittedName>
</protein>
<dbReference type="GO" id="GO:0016881">
    <property type="term" value="F:acid-amino acid ligase activity"/>
    <property type="evidence" value="ECO:0007669"/>
    <property type="project" value="TreeGrafter"/>
</dbReference>
<proteinExistence type="predicted"/>
<dbReference type="PANTHER" id="PTHR31901:SF9">
    <property type="entry name" value="GH3 DOMAIN-CONTAINING PROTEIN"/>
    <property type="match status" value="1"/>
</dbReference>
<dbReference type="Pfam" id="PF23572">
    <property type="entry name" value="GH3_C"/>
    <property type="match status" value="1"/>
</dbReference>
<comment type="caution">
    <text evidence="3">The sequence shown here is derived from an EMBL/GenBank/DDBJ whole genome shotgun (WGS) entry which is preliminary data.</text>
</comment>
<feature type="domain" description="GH3 C-terminal" evidence="2">
    <location>
        <begin position="389"/>
        <end position="497"/>
    </location>
</feature>
<dbReference type="Pfam" id="PF03321">
    <property type="entry name" value="GH3"/>
    <property type="match status" value="1"/>
</dbReference>
<dbReference type="EMBL" id="JMIH01000004">
    <property type="protein sequence ID" value="KEO75887.1"/>
    <property type="molecule type" value="Genomic_DNA"/>
</dbReference>
<dbReference type="STRING" id="1048983.EL17_22985"/>
<keyword evidence="4" id="KW-1185">Reference proteome</keyword>
<evidence type="ECO:0000313" key="4">
    <source>
        <dbReference type="Proteomes" id="UP000027821"/>
    </source>
</evidence>
<dbReference type="eggNOG" id="COG0365">
    <property type="taxonomic scope" value="Bacteria"/>
</dbReference>
<dbReference type="InterPro" id="IPR004993">
    <property type="entry name" value="GH3"/>
</dbReference>
<dbReference type="AlphaFoldDB" id="A0A074LPM8"/>
<evidence type="ECO:0000259" key="2">
    <source>
        <dbReference type="Pfam" id="PF23572"/>
    </source>
</evidence>
<dbReference type="RefSeq" id="WP_035068918.1">
    <property type="nucleotide sequence ID" value="NZ_JMIH01000004.1"/>
</dbReference>
<dbReference type="GO" id="GO:0005737">
    <property type="term" value="C:cytoplasm"/>
    <property type="evidence" value="ECO:0007669"/>
    <property type="project" value="TreeGrafter"/>
</dbReference>
<evidence type="ECO:0000259" key="1">
    <source>
        <dbReference type="Pfam" id="PF23571"/>
    </source>
</evidence>
<dbReference type="InterPro" id="IPR055378">
    <property type="entry name" value="GH3_C"/>
</dbReference>
<dbReference type="Pfam" id="PF23571">
    <property type="entry name" value="GH3_M"/>
    <property type="match status" value="1"/>
</dbReference>